<keyword evidence="4 13" id="KW-0963">Cytoplasm</keyword>
<comment type="subcellular location">
    <subcellularLocation>
        <location evidence="1 13">Cytoplasm</location>
    </subcellularLocation>
</comment>
<evidence type="ECO:0000256" key="9">
    <source>
        <dbReference type="ARBA" id="ARBA00061210"/>
    </source>
</evidence>
<dbReference type="EMBL" id="FLRB01000017">
    <property type="protein sequence ID" value="SBT22335.1"/>
    <property type="molecule type" value="Genomic_DNA"/>
</dbReference>
<evidence type="ECO:0000256" key="3">
    <source>
        <dbReference type="ARBA" id="ARBA00011245"/>
    </source>
</evidence>
<dbReference type="NCBIfam" id="TIGR00113">
    <property type="entry name" value="queA"/>
    <property type="match status" value="1"/>
</dbReference>
<dbReference type="EC" id="2.4.99.17" evidence="10 13"/>
<gene>
    <name evidence="13 14" type="primary">queA</name>
    <name evidence="14" type="ORF">MGA5115_02407</name>
    <name evidence="15" type="ORF">MGA5116_02952</name>
</gene>
<dbReference type="Proteomes" id="UP000092840">
    <property type="component" value="Unassembled WGS sequence"/>
</dbReference>
<keyword evidence="6 13" id="KW-0949">S-adenosyl-L-methionine</keyword>
<comment type="catalytic activity">
    <reaction evidence="8 13">
        <text>7-aminomethyl-7-carbaguanosine(34) in tRNA + S-adenosyl-L-methionine = epoxyqueuosine(34) in tRNA + adenine + L-methionine + 2 H(+)</text>
        <dbReference type="Rhea" id="RHEA:32155"/>
        <dbReference type="Rhea" id="RHEA-COMP:10342"/>
        <dbReference type="Rhea" id="RHEA-COMP:18582"/>
        <dbReference type="ChEBI" id="CHEBI:15378"/>
        <dbReference type="ChEBI" id="CHEBI:16708"/>
        <dbReference type="ChEBI" id="CHEBI:57844"/>
        <dbReference type="ChEBI" id="CHEBI:59789"/>
        <dbReference type="ChEBI" id="CHEBI:82833"/>
        <dbReference type="ChEBI" id="CHEBI:194443"/>
        <dbReference type="EC" id="2.4.99.17"/>
    </reaction>
</comment>
<keyword evidence="14" id="KW-0328">Glycosyltransferase</keyword>
<dbReference type="UniPathway" id="UPA00392"/>
<keyword evidence="7 13" id="KW-0671">Queuosine biosynthesis</keyword>
<dbReference type="GO" id="GO:0051075">
    <property type="term" value="F:S-adenosylmethionine:tRNA ribosyltransferase-isomerase activity"/>
    <property type="evidence" value="ECO:0007669"/>
    <property type="project" value="UniProtKB-EC"/>
</dbReference>
<dbReference type="InterPro" id="IPR003699">
    <property type="entry name" value="QueA"/>
</dbReference>
<evidence type="ECO:0000256" key="10">
    <source>
        <dbReference type="ARBA" id="ARBA00066503"/>
    </source>
</evidence>
<dbReference type="InterPro" id="IPR042119">
    <property type="entry name" value="QueA_dom2"/>
</dbReference>
<keyword evidence="14" id="KW-0413">Isomerase</keyword>
<dbReference type="NCBIfam" id="NF001140">
    <property type="entry name" value="PRK00147.1"/>
    <property type="match status" value="1"/>
</dbReference>
<evidence type="ECO:0000256" key="11">
    <source>
        <dbReference type="ARBA" id="ARBA00069325"/>
    </source>
</evidence>
<evidence type="ECO:0000313" key="14">
    <source>
        <dbReference type="EMBL" id="SBT18285.1"/>
    </source>
</evidence>
<reference evidence="14 17" key="2">
    <citation type="submission" date="2016-06" db="EMBL/GenBank/DDBJ databases">
        <authorList>
            <person name="Kjaerup R.B."/>
            <person name="Dalgaard T.S."/>
            <person name="Juul-Madsen H.R."/>
        </authorList>
    </citation>
    <scope>NUCLEOTIDE SEQUENCE [LARGE SCALE GENOMIC DNA]</scope>
    <source>
        <strain evidence="14 17">CECT 5115</strain>
    </source>
</reference>
<evidence type="ECO:0000313" key="15">
    <source>
        <dbReference type="EMBL" id="SBT22335.1"/>
    </source>
</evidence>
<dbReference type="Gene3D" id="3.40.1780.10">
    <property type="entry name" value="QueA-like"/>
    <property type="match status" value="1"/>
</dbReference>
<dbReference type="PANTHER" id="PTHR30307:SF0">
    <property type="entry name" value="S-ADENOSYLMETHIONINE:TRNA RIBOSYLTRANSFERASE-ISOMERASE"/>
    <property type="match status" value="1"/>
</dbReference>
<evidence type="ECO:0000256" key="8">
    <source>
        <dbReference type="ARBA" id="ARBA00052751"/>
    </source>
</evidence>
<keyword evidence="5 13" id="KW-0808">Transferase</keyword>
<evidence type="ECO:0000256" key="1">
    <source>
        <dbReference type="ARBA" id="ARBA00004496"/>
    </source>
</evidence>
<dbReference type="PANTHER" id="PTHR30307">
    <property type="entry name" value="S-ADENOSYLMETHIONINE:TRNA RIBOSYLTRANSFERASE-ISOMERASE"/>
    <property type="match status" value="1"/>
</dbReference>
<dbReference type="HAMAP" id="MF_00113">
    <property type="entry name" value="QueA"/>
    <property type="match status" value="1"/>
</dbReference>
<comment type="subunit">
    <text evidence="3 13">Monomer.</text>
</comment>
<keyword evidence="16" id="KW-1185">Reference proteome</keyword>
<dbReference type="OrthoDB" id="9805933at2"/>
<dbReference type="EMBL" id="FLRA01000018">
    <property type="protein sequence ID" value="SBT18285.1"/>
    <property type="molecule type" value="Genomic_DNA"/>
</dbReference>
<dbReference type="SUPFAM" id="SSF111337">
    <property type="entry name" value="QueA-like"/>
    <property type="match status" value="1"/>
</dbReference>
<evidence type="ECO:0000256" key="2">
    <source>
        <dbReference type="ARBA" id="ARBA00004691"/>
    </source>
</evidence>
<evidence type="ECO:0000313" key="17">
    <source>
        <dbReference type="Proteomes" id="UP000092871"/>
    </source>
</evidence>
<evidence type="ECO:0000256" key="5">
    <source>
        <dbReference type="ARBA" id="ARBA00022679"/>
    </source>
</evidence>
<dbReference type="GO" id="GO:0005737">
    <property type="term" value="C:cytoplasm"/>
    <property type="evidence" value="ECO:0007669"/>
    <property type="project" value="UniProtKB-SubCell"/>
</dbReference>
<dbReference type="Proteomes" id="UP000092871">
    <property type="component" value="Unassembled WGS sequence"/>
</dbReference>
<dbReference type="GO" id="GO:0008616">
    <property type="term" value="P:tRNA queuosine(34) biosynthetic process"/>
    <property type="evidence" value="ECO:0007669"/>
    <property type="project" value="UniProtKB-UniRule"/>
</dbReference>
<dbReference type="InterPro" id="IPR036100">
    <property type="entry name" value="QueA_sf"/>
</dbReference>
<comment type="function">
    <text evidence="13">Transfers and isomerizes the ribose moiety from AdoMet to the 7-aminomethyl group of 7-deazaguanine (preQ1-tRNA) to give epoxyqueuosine (oQ-tRNA).</text>
</comment>
<sequence length="353" mass="39284">MRVSDYRFELPEELIARYPMPERTASRLLKLDGPSGELAHKHFTDVLECVEPGDLMVFNNTRVIPARLFGQKASGGKLELLVERLLSEHEILAHVRCSKSPKVGNRLELGIDRGASHGAEMVGRDDTLFHLRFDEPVLEVLEKVGHMPLPPYIERPDDESDQERYQTVYNKTPGAVAAPTAGLHFDDALLEKLKAKGVDTAFVTLHVGAGTFQPVRVDDIKDHVMHSEYAEVSQEVVDKVRATKANGKRVIAVGTTSVRSLESASQSGQIEPFATDTSIFIYPGYEFKTVDVLVTNFHLPESTLIMLISAFAGYDNVMNAYRVAVAEKYRFFSYGDAMFITRNPKAEGPTAEE</sequence>
<dbReference type="InterPro" id="IPR042118">
    <property type="entry name" value="QueA_dom1"/>
</dbReference>
<evidence type="ECO:0000256" key="13">
    <source>
        <dbReference type="HAMAP-Rule" id="MF_00113"/>
    </source>
</evidence>
<dbReference type="AlphaFoldDB" id="A0A1C3JT47"/>
<comment type="pathway">
    <text evidence="2 13">tRNA modification; tRNA-queuosine biosynthesis.</text>
</comment>
<accession>A0A1C3JT47</accession>
<evidence type="ECO:0000256" key="4">
    <source>
        <dbReference type="ARBA" id="ARBA00022490"/>
    </source>
</evidence>
<dbReference type="Pfam" id="PF02547">
    <property type="entry name" value="Queuosine_synth"/>
    <property type="match status" value="1"/>
</dbReference>
<dbReference type="RefSeq" id="WP_067036878.1">
    <property type="nucleotide sequence ID" value="NZ_FLRA01000018.1"/>
</dbReference>
<comment type="similarity">
    <text evidence="9 13">Belongs to the QueA family.</text>
</comment>
<organism evidence="14 17">
    <name type="scientific">Marinomonas gallaica</name>
    <dbReference type="NCBI Taxonomy" id="1806667"/>
    <lineage>
        <taxon>Bacteria</taxon>
        <taxon>Pseudomonadati</taxon>
        <taxon>Pseudomonadota</taxon>
        <taxon>Gammaproteobacteria</taxon>
        <taxon>Oceanospirillales</taxon>
        <taxon>Oceanospirillaceae</taxon>
        <taxon>Marinomonas</taxon>
    </lineage>
</organism>
<dbReference type="FunFam" id="3.40.1780.10:FF:000001">
    <property type="entry name" value="S-adenosylmethionine:tRNA ribosyltransferase-isomerase"/>
    <property type="match status" value="1"/>
</dbReference>
<dbReference type="Gene3D" id="2.40.10.240">
    <property type="entry name" value="QueA-like"/>
    <property type="match status" value="1"/>
</dbReference>
<name>A0A1C3JT47_9GAMM</name>
<evidence type="ECO:0000256" key="6">
    <source>
        <dbReference type="ARBA" id="ARBA00022691"/>
    </source>
</evidence>
<protein>
    <recommendedName>
        <fullName evidence="11 13">S-adenosylmethionine:tRNA ribosyltransferase-isomerase</fullName>
        <ecNumber evidence="10 13">2.4.99.17</ecNumber>
    </recommendedName>
    <alternativeName>
        <fullName evidence="12 13">Queuosine biosynthesis protein QueA</fullName>
    </alternativeName>
</protein>
<reference evidence="15 16" key="1">
    <citation type="submission" date="2016-06" db="EMBL/GenBank/DDBJ databases">
        <authorList>
            <person name="Rodrigo-Torres L."/>
            <person name="Arahal D.R."/>
        </authorList>
    </citation>
    <scope>NUCLEOTIDE SEQUENCE [LARGE SCALE GENOMIC DNA]</scope>
    <source>
        <strain evidence="15 16">CECT 5116</strain>
    </source>
</reference>
<evidence type="ECO:0000256" key="12">
    <source>
        <dbReference type="ARBA" id="ARBA00076160"/>
    </source>
</evidence>
<evidence type="ECO:0000256" key="7">
    <source>
        <dbReference type="ARBA" id="ARBA00022785"/>
    </source>
</evidence>
<evidence type="ECO:0000313" key="16">
    <source>
        <dbReference type="Proteomes" id="UP000092840"/>
    </source>
</evidence>
<proteinExistence type="inferred from homology"/>